<protein>
    <submittedName>
        <fullName evidence="5">Cytochrome P450</fullName>
    </submittedName>
</protein>
<dbReference type="EMBL" id="CP017708">
    <property type="protein sequence ID" value="AOY82252.1"/>
    <property type="molecule type" value="Genomic_DNA"/>
</dbReference>
<dbReference type="PROSITE" id="PS00086">
    <property type="entry name" value="CYTOCHROME_P450"/>
    <property type="match status" value="1"/>
</dbReference>
<dbReference type="PRINTS" id="PR00385">
    <property type="entry name" value="P450"/>
</dbReference>
<dbReference type="InterPro" id="IPR050121">
    <property type="entry name" value="Cytochrome_P450_monoxygenase"/>
</dbReference>
<evidence type="ECO:0000256" key="3">
    <source>
        <dbReference type="PIRSR" id="PIRSR602401-1"/>
    </source>
</evidence>
<dbReference type="InterPro" id="IPR036396">
    <property type="entry name" value="Cyt_P450_sf"/>
</dbReference>
<dbReference type="GO" id="GO:0016705">
    <property type="term" value="F:oxidoreductase activity, acting on paired donors, with incorporation or reduction of molecular oxygen"/>
    <property type="evidence" value="ECO:0007669"/>
    <property type="project" value="InterPro"/>
</dbReference>
<dbReference type="PRINTS" id="PR00463">
    <property type="entry name" value="EP450I"/>
</dbReference>
<dbReference type="GO" id="GO:0020037">
    <property type="term" value="F:heme binding"/>
    <property type="evidence" value="ECO:0007669"/>
    <property type="project" value="InterPro"/>
</dbReference>
<dbReference type="InterPro" id="IPR001128">
    <property type="entry name" value="Cyt_P450"/>
</dbReference>
<keyword evidence="4" id="KW-0503">Monooxygenase</keyword>
<comment type="similarity">
    <text evidence="2 4">Belongs to the cytochrome P450 family.</text>
</comment>
<keyword evidence="3 4" id="KW-0479">Metal-binding</keyword>
<name>A0A1D9G3N6_MOOP1</name>
<dbReference type="SUPFAM" id="SSF48264">
    <property type="entry name" value="Cytochrome P450"/>
    <property type="match status" value="1"/>
</dbReference>
<feature type="binding site" description="axial binding residue" evidence="3">
    <location>
        <position position="393"/>
    </location>
    <ligand>
        <name>heme</name>
        <dbReference type="ChEBI" id="CHEBI:30413"/>
    </ligand>
    <ligandPart>
        <name>Fe</name>
        <dbReference type="ChEBI" id="CHEBI:18248"/>
    </ligandPart>
</feature>
<dbReference type="GO" id="GO:0004497">
    <property type="term" value="F:monooxygenase activity"/>
    <property type="evidence" value="ECO:0007669"/>
    <property type="project" value="UniProtKB-KW"/>
</dbReference>
<dbReference type="Proteomes" id="UP000176944">
    <property type="component" value="Chromosome"/>
</dbReference>
<dbReference type="InterPro" id="IPR017972">
    <property type="entry name" value="Cyt_P450_CS"/>
</dbReference>
<dbReference type="CDD" id="cd11053">
    <property type="entry name" value="CYP110-like"/>
    <property type="match status" value="1"/>
</dbReference>
<evidence type="ECO:0000313" key="5">
    <source>
        <dbReference type="EMBL" id="AOY82252.1"/>
    </source>
</evidence>
<dbReference type="PANTHER" id="PTHR24305:SF166">
    <property type="entry name" value="CYTOCHROME P450 12A4, MITOCHONDRIAL-RELATED"/>
    <property type="match status" value="1"/>
</dbReference>
<evidence type="ECO:0000256" key="4">
    <source>
        <dbReference type="RuleBase" id="RU000461"/>
    </source>
</evidence>
<dbReference type="Gene3D" id="1.10.630.10">
    <property type="entry name" value="Cytochrome P450"/>
    <property type="match status" value="1"/>
</dbReference>
<dbReference type="AlphaFoldDB" id="A0A1D9G3N6"/>
<dbReference type="GO" id="GO:0005506">
    <property type="term" value="F:iron ion binding"/>
    <property type="evidence" value="ECO:0007669"/>
    <property type="project" value="InterPro"/>
</dbReference>
<comment type="cofactor">
    <cofactor evidence="1 3">
        <name>heme</name>
        <dbReference type="ChEBI" id="CHEBI:30413"/>
    </cofactor>
</comment>
<dbReference type="PANTHER" id="PTHR24305">
    <property type="entry name" value="CYTOCHROME P450"/>
    <property type="match status" value="1"/>
</dbReference>
<keyword evidence="3 4" id="KW-0349">Heme</keyword>
<evidence type="ECO:0000256" key="2">
    <source>
        <dbReference type="ARBA" id="ARBA00010617"/>
    </source>
</evidence>
<sequence>MSKLPDGPKIPKWLQLIYWIADPLKYLDQCVERYGDTFTIRLSGLRELVILSHPQAIQEVLTAPPSQFKSGERNKLLQPLVGETSMTLLDGQPHQRQRKLLIPPFHGQRINSYSQLICDITQQVASQWVIGQAFTARTAMQDITIQVIMQGVFGLGEGTRYQKLKLLLAAMLEVTASPLRSSMLFFKFLQRDLGAWSPWGKMLRRRQQIYNLLQEEINQRREQPELMGNDILSLMMSTRDENGELMSDQELQDQLMTLLFAGHETTASALAWAFYWIHRLPTVRQKLLEEIDSLGDHPDPMAIAQLPYLTAVCQETLRIYPVALVIFARITTAPITIMGHHYQANTALFACPYLTHHREDLYPDSDQFKPERFLERQYSAYEYFPFGGGNRRCIGATLAMLEMKLVLAKVLSDYHLALAQDKIIKPARRGVAIAPENGVPMVMTGQRVAKDSPKPATVNSI</sequence>
<dbReference type="Pfam" id="PF00067">
    <property type="entry name" value="p450"/>
    <property type="match status" value="1"/>
</dbReference>
<evidence type="ECO:0000313" key="6">
    <source>
        <dbReference type="Proteomes" id="UP000176944"/>
    </source>
</evidence>
<keyword evidence="3 4" id="KW-0408">Iron</keyword>
<gene>
    <name evidence="5" type="ORF">BJP36_22450</name>
</gene>
<keyword evidence="4" id="KW-0560">Oxidoreductase</keyword>
<evidence type="ECO:0000256" key="1">
    <source>
        <dbReference type="ARBA" id="ARBA00001971"/>
    </source>
</evidence>
<reference evidence="6" key="1">
    <citation type="submission" date="2016-10" db="EMBL/GenBank/DDBJ databases">
        <title>Comparative genomics uncovers the prolific and rare metabolic potential of the cyanobacterial genus Moorea.</title>
        <authorList>
            <person name="Leao T."/>
            <person name="Castelao G."/>
            <person name="Korobeynikov A."/>
            <person name="Monroe E.A."/>
            <person name="Podell S."/>
            <person name="Glukhov E."/>
            <person name="Allen E."/>
            <person name="Gerwick W.H."/>
            <person name="Gerwick L."/>
        </authorList>
    </citation>
    <scope>NUCLEOTIDE SEQUENCE [LARGE SCALE GENOMIC DNA]</scope>
    <source>
        <strain evidence="6">JHB</strain>
    </source>
</reference>
<accession>A0A1D9G3N6</accession>
<proteinExistence type="inferred from homology"/>
<dbReference type="InterPro" id="IPR002401">
    <property type="entry name" value="Cyt_P450_E_grp-I"/>
</dbReference>
<organism evidence="5 6">
    <name type="scientific">Moorena producens (strain JHB)</name>
    <dbReference type="NCBI Taxonomy" id="1454205"/>
    <lineage>
        <taxon>Bacteria</taxon>
        <taxon>Bacillati</taxon>
        <taxon>Cyanobacteriota</taxon>
        <taxon>Cyanophyceae</taxon>
        <taxon>Coleofasciculales</taxon>
        <taxon>Coleofasciculaceae</taxon>
        <taxon>Moorena</taxon>
    </lineage>
</organism>